<accession>A0A834MZX6</accession>
<sequence>MKEICTIGRKSLEFVRKFTKNFVNIENEPLVNETRKNKKKEKKRENERINDDKNSTRSLRKSGDNWTENFLTDEPILRDLLLGIPTEHDLFDIVCTINQLLFYYLIVRGISLRIFI</sequence>
<protein>
    <submittedName>
        <fullName evidence="2">Uncharacterized protein</fullName>
    </submittedName>
</protein>
<comment type="caution">
    <text evidence="2">The sequence shown here is derived from an EMBL/GenBank/DDBJ whole genome shotgun (WGS) entry which is preliminary data.</text>
</comment>
<keyword evidence="3" id="KW-1185">Reference proteome</keyword>
<evidence type="ECO:0000256" key="1">
    <source>
        <dbReference type="SAM" id="MobiDB-lite"/>
    </source>
</evidence>
<organism evidence="2 3">
    <name type="scientific">Vespula germanica</name>
    <name type="common">German yellow jacket</name>
    <name type="synonym">Paravespula germanica</name>
    <dbReference type="NCBI Taxonomy" id="30212"/>
    <lineage>
        <taxon>Eukaryota</taxon>
        <taxon>Metazoa</taxon>
        <taxon>Ecdysozoa</taxon>
        <taxon>Arthropoda</taxon>
        <taxon>Hexapoda</taxon>
        <taxon>Insecta</taxon>
        <taxon>Pterygota</taxon>
        <taxon>Neoptera</taxon>
        <taxon>Endopterygota</taxon>
        <taxon>Hymenoptera</taxon>
        <taxon>Apocrita</taxon>
        <taxon>Aculeata</taxon>
        <taxon>Vespoidea</taxon>
        <taxon>Vespidae</taxon>
        <taxon>Vespinae</taxon>
        <taxon>Vespula</taxon>
    </lineage>
</organism>
<dbReference type="Proteomes" id="UP000617340">
    <property type="component" value="Unassembled WGS sequence"/>
</dbReference>
<dbReference type="AlphaFoldDB" id="A0A834MZX6"/>
<feature type="compositionally biased region" description="Basic and acidic residues" evidence="1">
    <location>
        <begin position="43"/>
        <end position="55"/>
    </location>
</feature>
<reference evidence="2" key="1">
    <citation type="journal article" date="2020" name="G3 (Bethesda)">
        <title>High-Quality Assemblies for Three Invasive Social Wasps from the &lt;i&gt;Vespula&lt;/i&gt; Genus.</title>
        <authorList>
            <person name="Harrop T.W.R."/>
            <person name="Guhlin J."/>
            <person name="McLaughlin G.M."/>
            <person name="Permina E."/>
            <person name="Stockwell P."/>
            <person name="Gilligan J."/>
            <person name="Le Lec M.F."/>
            <person name="Gruber M.A.M."/>
            <person name="Quinn O."/>
            <person name="Lovegrove M."/>
            <person name="Duncan E.J."/>
            <person name="Remnant E.J."/>
            <person name="Van Eeckhoven J."/>
            <person name="Graham B."/>
            <person name="Knapp R.A."/>
            <person name="Langford K.W."/>
            <person name="Kronenberg Z."/>
            <person name="Press M.O."/>
            <person name="Eacker S.M."/>
            <person name="Wilson-Rankin E.E."/>
            <person name="Purcell J."/>
            <person name="Lester P.J."/>
            <person name="Dearden P.K."/>
        </authorList>
    </citation>
    <scope>NUCLEOTIDE SEQUENCE</scope>
    <source>
        <strain evidence="2">Linc-1</strain>
    </source>
</reference>
<evidence type="ECO:0000313" key="2">
    <source>
        <dbReference type="EMBL" id="KAF7391605.1"/>
    </source>
</evidence>
<name>A0A834MZX6_VESGE</name>
<dbReference type="EMBL" id="JACSDZ010000011">
    <property type="protein sequence ID" value="KAF7391605.1"/>
    <property type="molecule type" value="Genomic_DNA"/>
</dbReference>
<feature type="region of interest" description="Disordered" evidence="1">
    <location>
        <begin position="33"/>
        <end position="62"/>
    </location>
</feature>
<gene>
    <name evidence="2" type="ORF">HZH68_011148</name>
</gene>
<proteinExistence type="predicted"/>
<evidence type="ECO:0000313" key="3">
    <source>
        <dbReference type="Proteomes" id="UP000617340"/>
    </source>
</evidence>